<dbReference type="PRINTS" id="PR00455">
    <property type="entry name" value="HTHTETR"/>
</dbReference>
<dbReference type="EMBL" id="CP011043">
    <property type="protein sequence ID" value="AJW78447.1"/>
    <property type="molecule type" value="Genomic_DNA"/>
</dbReference>
<organism evidence="4 6">
    <name type="scientific">Clavibacter michiganensis subsp. insidiosus</name>
    <dbReference type="NCBI Taxonomy" id="33014"/>
    <lineage>
        <taxon>Bacteria</taxon>
        <taxon>Bacillati</taxon>
        <taxon>Actinomycetota</taxon>
        <taxon>Actinomycetes</taxon>
        <taxon>Micrococcales</taxon>
        <taxon>Microbacteriaceae</taxon>
        <taxon>Clavibacter</taxon>
    </lineage>
</organism>
<dbReference type="InterPro" id="IPR001647">
    <property type="entry name" value="HTH_TetR"/>
</dbReference>
<gene>
    <name evidence="5" type="ORF">DZF93_06490</name>
    <name evidence="4" type="ORF">VO01_04255</name>
</gene>
<dbReference type="OrthoDB" id="3766519at2"/>
<evidence type="ECO:0000259" key="3">
    <source>
        <dbReference type="PROSITE" id="PS50977"/>
    </source>
</evidence>
<dbReference type="HOGENOM" id="CLU_083278_0_1_11"/>
<dbReference type="AlphaFoldDB" id="A0A0D5CGR1"/>
<dbReference type="EMBL" id="QWEA01000187">
    <property type="protein sequence ID" value="RIJ43444.1"/>
    <property type="molecule type" value="Genomic_DNA"/>
</dbReference>
<evidence type="ECO:0000313" key="5">
    <source>
        <dbReference type="EMBL" id="RIJ43444.1"/>
    </source>
</evidence>
<dbReference type="KEGG" id="cmh:VO01_04255"/>
<dbReference type="Proteomes" id="UP000266634">
    <property type="component" value="Unassembled WGS sequence"/>
</dbReference>
<dbReference type="Gene3D" id="1.10.357.10">
    <property type="entry name" value="Tetracycline Repressor, domain 2"/>
    <property type="match status" value="1"/>
</dbReference>
<dbReference type="InterPro" id="IPR009057">
    <property type="entry name" value="Homeodomain-like_sf"/>
</dbReference>
<evidence type="ECO:0000256" key="2">
    <source>
        <dbReference type="PROSITE-ProRule" id="PRU00335"/>
    </source>
</evidence>
<evidence type="ECO:0000313" key="4">
    <source>
        <dbReference type="EMBL" id="AJW78447.1"/>
    </source>
</evidence>
<dbReference type="Proteomes" id="UP000032604">
    <property type="component" value="Chromosome"/>
</dbReference>
<dbReference type="PANTHER" id="PTHR30055">
    <property type="entry name" value="HTH-TYPE TRANSCRIPTIONAL REGULATOR RUTR"/>
    <property type="match status" value="1"/>
</dbReference>
<proteinExistence type="predicted"/>
<evidence type="ECO:0000256" key="1">
    <source>
        <dbReference type="ARBA" id="ARBA00023125"/>
    </source>
</evidence>
<name>A0A0D5CGR1_9MICO</name>
<dbReference type="GO" id="GO:0000976">
    <property type="term" value="F:transcription cis-regulatory region binding"/>
    <property type="evidence" value="ECO:0007669"/>
    <property type="project" value="TreeGrafter"/>
</dbReference>
<feature type="domain" description="HTH tetR-type" evidence="3">
    <location>
        <begin position="7"/>
        <end position="67"/>
    </location>
</feature>
<dbReference type="PATRIC" id="fig|33014.5.peg.887"/>
<reference evidence="4 6" key="1">
    <citation type="journal article" date="2015" name="Genome Announc.">
        <title>Complete Genome Sequence of Clavibacter michiganensis subsp. insidiosus R1-1 Using PacBio Single-Molecule Real-Time Technology.</title>
        <authorList>
            <person name="Lu Y."/>
            <person name="Samac D.A."/>
            <person name="Glazebrook J."/>
            <person name="Ishimaru C.A."/>
        </authorList>
    </citation>
    <scope>NUCLEOTIDE SEQUENCE [LARGE SCALE GENOMIC DNA]</scope>
    <source>
        <strain evidence="4 6">R1-1</strain>
    </source>
</reference>
<accession>A0A0D5CGR1</accession>
<reference evidence="5 7" key="2">
    <citation type="submission" date="2018-08" db="EMBL/GenBank/DDBJ databases">
        <title>Genome Sequence of Clavibacter michiganensis Subspecies type strains, and the Atypical Peach-Colored Strains Isolated from Tomato.</title>
        <authorList>
            <person name="Osdaghi E."/>
            <person name="Portier P."/>
            <person name="Briand M."/>
            <person name="Jacques M.-A."/>
        </authorList>
    </citation>
    <scope>NUCLEOTIDE SEQUENCE [LARGE SCALE GENOMIC DNA]</scope>
    <source>
        <strain evidence="5 7">CFBP 6488</strain>
    </source>
</reference>
<dbReference type="InterPro" id="IPR050109">
    <property type="entry name" value="HTH-type_TetR-like_transc_reg"/>
</dbReference>
<sequence length="192" mass="20824">MTRTPRASASDELRSIAAARFARDGFQATSLQQIADEAGYSKSSVLYHFASKEALLDALLEPTIDALAEVIDRADSIRGDEDARRQFVERFIDFLLLHRHEVALFITQGRSLGHLAVIERANDLVRALGKTAGALDSTFDQLRFGVALGGAAYILAASDDWSTNEPLPDDEIRAALVVVVGELLAPLGTRST</sequence>
<protein>
    <submittedName>
        <fullName evidence="4">TetR family transcriptional regulator</fullName>
    </submittedName>
    <submittedName>
        <fullName evidence="5">TetR/AcrR family transcriptional regulator</fullName>
    </submittedName>
</protein>
<dbReference type="GO" id="GO:0003700">
    <property type="term" value="F:DNA-binding transcription factor activity"/>
    <property type="evidence" value="ECO:0007669"/>
    <property type="project" value="TreeGrafter"/>
</dbReference>
<dbReference type="Pfam" id="PF00440">
    <property type="entry name" value="TetR_N"/>
    <property type="match status" value="1"/>
</dbReference>
<dbReference type="RefSeq" id="WP_045527089.1">
    <property type="nucleotide sequence ID" value="NZ_CP011043.1"/>
</dbReference>
<dbReference type="SUPFAM" id="SSF46689">
    <property type="entry name" value="Homeodomain-like"/>
    <property type="match status" value="1"/>
</dbReference>
<feature type="DNA-binding region" description="H-T-H motif" evidence="2">
    <location>
        <begin position="30"/>
        <end position="49"/>
    </location>
</feature>
<evidence type="ECO:0000313" key="7">
    <source>
        <dbReference type="Proteomes" id="UP000266634"/>
    </source>
</evidence>
<evidence type="ECO:0000313" key="6">
    <source>
        <dbReference type="Proteomes" id="UP000032604"/>
    </source>
</evidence>
<dbReference type="PROSITE" id="PS50977">
    <property type="entry name" value="HTH_TETR_2"/>
    <property type="match status" value="1"/>
</dbReference>
<keyword evidence="1 2" id="KW-0238">DNA-binding</keyword>
<dbReference type="PANTHER" id="PTHR30055:SF160">
    <property type="entry name" value="TRANSCRIPTIONAL REGULATORY PROTEIN (PROBABLY ASNC-FAMILY)-RELATED"/>
    <property type="match status" value="1"/>
</dbReference>